<dbReference type="PROSITE" id="PS50847">
    <property type="entry name" value="GRAM_POS_ANCHORING"/>
    <property type="match status" value="1"/>
</dbReference>
<dbReference type="NCBIfam" id="TIGR01167">
    <property type="entry name" value="LPXTG_anchor"/>
    <property type="match status" value="1"/>
</dbReference>
<dbReference type="InterPro" id="IPR041033">
    <property type="entry name" value="SpaA_PFL_dom_1"/>
</dbReference>
<keyword evidence="7" id="KW-0812">Transmembrane</keyword>
<accession>A0A4Y9J8Z4</accession>
<evidence type="ECO:0000256" key="1">
    <source>
        <dbReference type="ARBA" id="ARBA00004168"/>
    </source>
</evidence>
<keyword evidence="7" id="KW-1133">Transmembrane helix</keyword>
<evidence type="ECO:0000256" key="2">
    <source>
        <dbReference type="ARBA" id="ARBA00022512"/>
    </source>
</evidence>
<dbReference type="SUPFAM" id="SSF49478">
    <property type="entry name" value="Cna protein B-type domain"/>
    <property type="match status" value="9"/>
</dbReference>
<name>A0A4Y9J8Z4_9STRE</name>
<comment type="subcellular location">
    <subcellularLocation>
        <location evidence="1">Secreted</location>
        <location evidence="1">Cell wall</location>
        <topology evidence="1">Peptidoglycan-anchor</topology>
    </subcellularLocation>
</comment>
<dbReference type="Pfam" id="PF17961">
    <property type="entry name" value="Big_8"/>
    <property type="match status" value="1"/>
</dbReference>
<organism evidence="9 10">
    <name type="scientific">Streptococcus cuniculi</name>
    <dbReference type="NCBI Taxonomy" id="1432788"/>
    <lineage>
        <taxon>Bacteria</taxon>
        <taxon>Bacillati</taxon>
        <taxon>Bacillota</taxon>
        <taxon>Bacilli</taxon>
        <taxon>Lactobacillales</taxon>
        <taxon>Streptococcaceae</taxon>
        <taxon>Streptococcus</taxon>
    </lineage>
</organism>
<keyword evidence="7" id="KW-0472">Membrane</keyword>
<dbReference type="EMBL" id="SPPD01000033">
    <property type="protein sequence ID" value="TFU96638.1"/>
    <property type="molecule type" value="Genomic_DNA"/>
</dbReference>
<dbReference type="InterPro" id="IPR019931">
    <property type="entry name" value="LPXTG_anchor"/>
</dbReference>
<dbReference type="InterPro" id="IPR008454">
    <property type="entry name" value="Collagen-bd_Cna-like_B-typ_dom"/>
</dbReference>
<evidence type="ECO:0000259" key="8">
    <source>
        <dbReference type="PROSITE" id="PS50847"/>
    </source>
</evidence>
<gene>
    <name evidence="9" type="ORF">E4T82_11735</name>
</gene>
<comment type="caution">
    <text evidence="9">The sequence shown here is derived from an EMBL/GenBank/DDBJ whole genome shotgun (WGS) entry which is preliminary data.</text>
</comment>
<proteinExistence type="predicted"/>
<dbReference type="InterPro" id="IPR011252">
    <property type="entry name" value="Fibrogen-bd_dom1"/>
</dbReference>
<feature type="compositionally biased region" description="Polar residues" evidence="6">
    <location>
        <begin position="1343"/>
        <end position="1355"/>
    </location>
</feature>
<keyword evidence="2" id="KW-0134">Cell wall</keyword>
<evidence type="ECO:0000313" key="9">
    <source>
        <dbReference type="EMBL" id="TFU96638.1"/>
    </source>
</evidence>
<evidence type="ECO:0000256" key="6">
    <source>
        <dbReference type="SAM" id="MobiDB-lite"/>
    </source>
</evidence>
<dbReference type="SUPFAM" id="SSF49401">
    <property type="entry name" value="Bacterial adhesins"/>
    <property type="match status" value="2"/>
</dbReference>
<protein>
    <submittedName>
        <fullName evidence="9">Cna B-type domain-containing protein</fullName>
    </submittedName>
</protein>
<evidence type="ECO:0000256" key="5">
    <source>
        <dbReference type="ARBA" id="ARBA00023088"/>
    </source>
</evidence>
<keyword evidence="5" id="KW-0572">Peptidoglycan-anchor</keyword>
<reference evidence="9 10" key="1">
    <citation type="submission" date="2019-03" db="EMBL/GenBank/DDBJ databases">
        <title>Diversity of the mouse oral microbiome.</title>
        <authorList>
            <person name="Joseph S."/>
            <person name="Aduse-Opoku J."/>
            <person name="Curtis M."/>
            <person name="Wade W."/>
            <person name="Hashim A."/>
        </authorList>
    </citation>
    <scope>NUCLEOTIDE SEQUENCE [LARGE SCALE GENOMIC DNA]</scope>
    <source>
        <strain evidence="9 10">WM131</strain>
    </source>
</reference>
<dbReference type="Gene3D" id="2.60.40.1140">
    <property type="entry name" value="Collagen-binding surface protein Cna, B-type domain"/>
    <property type="match status" value="9"/>
</dbReference>
<feature type="domain" description="Gram-positive cocci surface proteins LPxTG" evidence="8">
    <location>
        <begin position="1361"/>
        <end position="1392"/>
    </location>
</feature>
<dbReference type="CDD" id="cd00222">
    <property type="entry name" value="CollagenBindB"/>
    <property type="match status" value="9"/>
</dbReference>
<dbReference type="OrthoDB" id="1744455at2"/>
<dbReference type="RefSeq" id="WP_135182947.1">
    <property type="nucleotide sequence ID" value="NZ_JADGKZ010000033.1"/>
</dbReference>
<evidence type="ECO:0000313" key="10">
    <source>
        <dbReference type="Proteomes" id="UP000297253"/>
    </source>
</evidence>
<feature type="transmembrane region" description="Helical" evidence="7">
    <location>
        <begin position="1369"/>
        <end position="1388"/>
    </location>
</feature>
<keyword evidence="3" id="KW-0964">Secreted</keyword>
<dbReference type="InterPro" id="IPR013783">
    <property type="entry name" value="Ig-like_fold"/>
</dbReference>
<dbReference type="Gene3D" id="2.60.40.1280">
    <property type="match status" value="1"/>
</dbReference>
<dbReference type="Proteomes" id="UP000297253">
    <property type="component" value="Unassembled WGS sequence"/>
</dbReference>
<dbReference type="Pfam" id="PF05738">
    <property type="entry name" value="Cna_B"/>
    <property type="match status" value="9"/>
</dbReference>
<dbReference type="Gene3D" id="2.60.40.10">
    <property type="entry name" value="Immunoglobulins"/>
    <property type="match status" value="1"/>
</dbReference>
<dbReference type="InterPro" id="IPR041171">
    <property type="entry name" value="SDR_Ig"/>
</dbReference>
<evidence type="ECO:0000256" key="4">
    <source>
        <dbReference type="ARBA" id="ARBA00022729"/>
    </source>
</evidence>
<sequence>MFLATFVTLLGIGASATTGQAKELQNVLTDINLWDVNNGRYLTADSSGSYQLIKNVTYRFESNFDLSKYDGNLADGDYFTFTIPEPITVDDTSFDLKDRETDVVVGTAVVTSNGEGKGGTVRITLKDLQEYLKKKGGSQIQGVKGTFYTDFKVSQIVDGKTITYPSTETSKTITHSISVKEQTTPDYTEGIKKENFAKIGGVMQKEPWDSPTLGKKGEYIHNWVLRVNTNQSSYDSITLKDVIPDDSAPMQFIPEKVKVLAGYFNSTLNLTDSKVLEEGKDYTIEYNSAYTSYTLKLLNTASRMATNGKVAAYNVYYSTTSPANGTDVINELSMKGGETDLTTSTERQNTVHRVERSTKITTGGSIQLETGYRITLYKQDAETAALLNGAEFEITSPSGQKEIVKIEKDGVGQSKVYTAEEVAKGKFTIVETKAPKGYVLDKTPIEVTVGKDGVIRTIKNTREKISIPVSKEWKDVNNQDGKRPDSVTVQLLANGQEVAGKTLTLNSENKWKAIFENLNKYDDQGAEITYSLKEVEVPEGYQSKITGDMTTGITVTNTYSPATTEVSGMKTWVDNNNQDGKRPEKLLVKLLKTIGGQMTEIAMKEISAKDDWKYSFTNLPQFENGQAITYTVDEDLPEGYTKTVDGHNLTNTHDIEKTSIAVTKVWEDSNNQDGKRPAEVSVQLYANGKAIEGKLLTLNEGNNWAGTFDELDKYEAGKAIVYTIQEVNLPEGYQSKITGDMTTGITVTNTYSPATTEVSGMKTWADNDNQDGKRPEKLLVKLLKTVAGQTTEVERKEISAKDDWKYAFTNLPKYENAQEISYTIDEDVPEGYTKTVDGYNLTNMYTPEVTEVSGTKTWDDADNQDGKRPDSITVHLLANGQKVASKTVTATDNWSYSFKNIAKYKDGKLVTYAISEEMVPNYHTTVDGYNLTNSYSPEMIDVTVQKKWEDSDNQDGKRPSEITVHLLANGVKVDSRTIQADADGNWSTSFTNKPKYANGQVIRYTVEEVVVKDYTTKIDDFTIVNSYTPKEISYQVTKKWVDNGNQDGKRPSLITVQLYKSVAGSEPVAVTGKTLTLTAENQTDTDTWVGSFTNLPQFEKGQEISYSIREDDATMALLIGTGYVAKVDGEVITNSRSPEMIRLTGTKVWEDGDNQDGKRPTSIVVVVKDGQGTEVERITVTPDEKGQWSFTSKELPKYADGKEIPYSVEEIVTAEYTSTITADGNNYMITNSYTPKKISLNGSKVWNDGNNQDGIRPSSITVHLFANGVDTGKTATASEATGWHYNFENLDQYQNGQVIQYTVQEDAVPGYTTQIDGTLITNSHIPKETPPAPKTPNDEPKNPSDTPPSQVSVQPKAQKVLPATNSTTSVGLVVIGLSLLVGVGIYLMKKRK</sequence>
<evidence type="ECO:0000256" key="7">
    <source>
        <dbReference type="SAM" id="Phobius"/>
    </source>
</evidence>
<dbReference type="GO" id="GO:0007155">
    <property type="term" value="P:cell adhesion"/>
    <property type="evidence" value="ECO:0007669"/>
    <property type="project" value="InterPro"/>
</dbReference>
<feature type="region of interest" description="Disordered" evidence="6">
    <location>
        <begin position="1322"/>
        <end position="1357"/>
    </location>
</feature>
<dbReference type="Pfam" id="PF17802">
    <property type="entry name" value="SpaA"/>
    <property type="match status" value="1"/>
</dbReference>
<keyword evidence="4" id="KW-0732">Signal</keyword>
<dbReference type="InterPro" id="IPR008966">
    <property type="entry name" value="Adhesion_dom_sf"/>
</dbReference>
<evidence type="ECO:0000256" key="3">
    <source>
        <dbReference type="ARBA" id="ARBA00022525"/>
    </source>
</evidence>